<dbReference type="GO" id="GO:0006310">
    <property type="term" value="P:DNA recombination"/>
    <property type="evidence" value="ECO:0007669"/>
    <property type="project" value="UniProtKB-KW"/>
</dbReference>
<organism evidence="6 7">
    <name type="scientific">Halocatena marina</name>
    <dbReference type="NCBI Taxonomy" id="2934937"/>
    <lineage>
        <taxon>Archaea</taxon>
        <taxon>Methanobacteriati</taxon>
        <taxon>Methanobacteriota</taxon>
        <taxon>Stenosarchaea group</taxon>
        <taxon>Halobacteria</taxon>
        <taxon>Halobacteriales</taxon>
        <taxon>Natronomonadaceae</taxon>
        <taxon>Halocatena</taxon>
    </lineage>
</organism>
<feature type="domain" description="Bacterioopsin transcriptional activator GAF and HTH associated" evidence="5">
    <location>
        <begin position="333"/>
        <end position="485"/>
    </location>
</feature>
<dbReference type="Proteomes" id="UP001596417">
    <property type="component" value="Unassembled WGS sequence"/>
</dbReference>
<comment type="caution">
    <text evidence="6">The sequence shown here is derived from an EMBL/GenBank/DDBJ whole genome shotgun (WGS) entry which is preliminary data.</text>
</comment>
<protein>
    <submittedName>
        <fullName evidence="6">Bacterio-opsin activator domain-containing protein</fullName>
    </submittedName>
</protein>
<dbReference type="AlphaFoldDB" id="A0ABD5YYA3"/>
<evidence type="ECO:0000256" key="1">
    <source>
        <dbReference type="ARBA" id="ARBA00023015"/>
    </source>
</evidence>
<dbReference type="Gene3D" id="3.30.450.40">
    <property type="match status" value="1"/>
</dbReference>
<dbReference type="PANTHER" id="PTHR34236">
    <property type="entry name" value="DIMETHYL SULFOXIDE REDUCTASE TRANSCRIPTIONAL ACTIVATOR"/>
    <property type="match status" value="1"/>
</dbReference>
<dbReference type="InterPro" id="IPR013762">
    <property type="entry name" value="Integrase-like_cat_sf"/>
</dbReference>
<dbReference type="InterPro" id="IPR029016">
    <property type="entry name" value="GAF-like_dom_sf"/>
</dbReference>
<accession>A0ABD5YYA3</accession>
<evidence type="ECO:0000313" key="7">
    <source>
        <dbReference type="Proteomes" id="UP001596417"/>
    </source>
</evidence>
<keyword evidence="2" id="KW-0804">Transcription</keyword>
<keyword evidence="3" id="KW-0233">DNA recombination</keyword>
<dbReference type="Pfam" id="PF15915">
    <property type="entry name" value="BAT"/>
    <property type="match status" value="1"/>
</dbReference>
<sequence>MGGLAQFLCDGGYERLRRATRTHRGDLIVRLCGEVGLRPKDVVTISSNDAIEIDGVWFLDVGVRKAYLPADVAHAIRKYARSIDTEEALVDVSERRIQMLVRECGNRAADATGDDRFREISTRDLRAFHACQLVADGVNLSVVLAVTAYNRLAALEPYIDPPDQERIASTLDSKQSTVDPPSTRFRRAVTVAADVGKELTAASTSSDIHEIVCDRLADADEYRFAWIEEATGDGLVARTHAGVERDALERVRSESEAVIATTLDDQEIQTRNAETATVITIPLSEGQTARGLLGIGVPPNEIDQPELDVLTVLGTQIGHAIAAVERKRLLLADTVIELTFGVSHEAAVLPVAAATLDCSFELVGVVPVDGGLLCYVAARNVTPDAVLEYAVATDAIEDVRFVGDNNGGILFELSLHHSPILVLTEAGGRVQSYEVDPHGGRLVGEISTDVDVRDIVTTVTDAFSGITLDAKRETEHEIATDMGFRETLADELTERQATVLRSAYFGGYFEWPRDSTGEELADSLDVSSPTLHHHLRTAQQKLLRTFFDDP</sequence>
<feature type="domain" description="HTH bat-type" evidence="4">
    <location>
        <begin position="492"/>
        <end position="543"/>
    </location>
</feature>
<dbReference type="InterPro" id="IPR011010">
    <property type="entry name" value="DNA_brk_join_enz"/>
</dbReference>
<dbReference type="InterPro" id="IPR031803">
    <property type="entry name" value="BAT_GAF/HTH-assoc"/>
</dbReference>
<dbReference type="RefSeq" id="WP_264556412.1">
    <property type="nucleotide sequence ID" value="NZ_CP109980.1"/>
</dbReference>
<dbReference type="InterPro" id="IPR007050">
    <property type="entry name" value="HTH_bacterioopsin"/>
</dbReference>
<gene>
    <name evidence="6" type="ORF">ACFQL7_23210</name>
</gene>
<dbReference type="Gene3D" id="1.10.443.10">
    <property type="entry name" value="Intergrase catalytic core"/>
    <property type="match status" value="1"/>
</dbReference>
<dbReference type="EMBL" id="JBHTAX010000004">
    <property type="protein sequence ID" value="MFC7192436.1"/>
    <property type="molecule type" value="Genomic_DNA"/>
</dbReference>
<dbReference type="PANTHER" id="PTHR34236:SF1">
    <property type="entry name" value="DIMETHYL SULFOXIDE REDUCTASE TRANSCRIPTIONAL ACTIVATOR"/>
    <property type="match status" value="1"/>
</dbReference>
<evidence type="ECO:0000256" key="2">
    <source>
        <dbReference type="ARBA" id="ARBA00023163"/>
    </source>
</evidence>
<keyword evidence="1" id="KW-0805">Transcription regulation</keyword>
<dbReference type="Pfam" id="PF04967">
    <property type="entry name" value="HTH_10"/>
    <property type="match status" value="1"/>
</dbReference>
<name>A0ABD5YYA3_9EURY</name>
<dbReference type="GeneID" id="76202112"/>
<evidence type="ECO:0000256" key="3">
    <source>
        <dbReference type="ARBA" id="ARBA00023172"/>
    </source>
</evidence>
<proteinExistence type="predicted"/>
<dbReference type="SUPFAM" id="SSF56349">
    <property type="entry name" value="DNA breaking-rejoining enzymes"/>
    <property type="match status" value="1"/>
</dbReference>
<keyword evidence="7" id="KW-1185">Reference proteome</keyword>
<evidence type="ECO:0000259" key="5">
    <source>
        <dbReference type="Pfam" id="PF15915"/>
    </source>
</evidence>
<evidence type="ECO:0000313" key="6">
    <source>
        <dbReference type="EMBL" id="MFC7192436.1"/>
    </source>
</evidence>
<reference evidence="6 7" key="1">
    <citation type="journal article" date="2019" name="Int. J. Syst. Evol. Microbiol.">
        <title>The Global Catalogue of Microorganisms (GCM) 10K type strain sequencing project: providing services to taxonomists for standard genome sequencing and annotation.</title>
        <authorList>
            <consortium name="The Broad Institute Genomics Platform"/>
            <consortium name="The Broad Institute Genome Sequencing Center for Infectious Disease"/>
            <person name="Wu L."/>
            <person name="Ma J."/>
        </authorList>
    </citation>
    <scope>NUCLEOTIDE SEQUENCE [LARGE SCALE GENOMIC DNA]</scope>
    <source>
        <strain evidence="6 7">RDMS1</strain>
    </source>
</reference>
<evidence type="ECO:0000259" key="4">
    <source>
        <dbReference type="Pfam" id="PF04967"/>
    </source>
</evidence>